<gene>
    <name evidence="3" type="ORF">PU648_06695</name>
</gene>
<dbReference type="CDD" id="cd00130">
    <property type="entry name" value="PAS"/>
    <property type="match status" value="2"/>
</dbReference>
<dbReference type="Pfam" id="PF08448">
    <property type="entry name" value="PAS_4"/>
    <property type="match status" value="1"/>
</dbReference>
<dbReference type="InterPro" id="IPR000014">
    <property type="entry name" value="PAS"/>
</dbReference>
<dbReference type="SMART" id="SM00091">
    <property type="entry name" value="PAS"/>
    <property type="match status" value="2"/>
</dbReference>
<feature type="domain" description="PAS" evidence="2">
    <location>
        <begin position="27"/>
        <end position="82"/>
    </location>
</feature>
<dbReference type="InterPro" id="IPR052016">
    <property type="entry name" value="Bact_Sigma-Reg"/>
</dbReference>
<dbReference type="SUPFAM" id="SSF55781">
    <property type="entry name" value="GAF domain-like"/>
    <property type="match status" value="1"/>
</dbReference>
<accession>A0ABU3UDR6</accession>
<evidence type="ECO:0000259" key="2">
    <source>
        <dbReference type="PROSITE" id="PS50112"/>
    </source>
</evidence>
<dbReference type="EMBL" id="JARAKF010000001">
    <property type="protein sequence ID" value="MDU8992052.1"/>
    <property type="molecule type" value="Genomic_DNA"/>
</dbReference>
<dbReference type="NCBIfam" id="TIGR00229">
    <property type="entry name" value="sensory_box"/>
    <property type="match status" value="2"/>
</dbReference>
<dbReference type="RefSeq" id="WP_240363020.1">
    <property type="nucleotide sequence ID" value="NZ_CP107955.1"/>
</dbReference>
<proteinExistence type="predicted"/>
<dbReference type="SMART" id="SM00331">
    <property type="entry name" value="PP2C_SIG"/>
    <property type="match status" value="1"/>
</dbReference>
<dbReference type="SMART" id="SM00065">
    <property type="entry name" value="GAF"/>
    <property type="match status" value="1"/>
</dbReference>
<dbReference type="Proteomes" id="UP001257627">
    <property type="component" value="Unassembled WGS sequence"/>
</dbReference>
<evidence type="ECO:0000313" key="3">
    <source>
        <dbReference type="EMBL" id="MDU8992052.1"/>
    </source>
</evidence>
<dbReference type="InterPro" id="IPR035965">
    <property type="entry name" value="PAS-like_dom_sf"/>
</dbReference>
<keyword evidence="1" id="KW-0378">Hydrolase</keyword>
<protein>
    <submittedName>
        <fullName evidence="3">SpoIIE family protein phosphatase</fullName>
    </submittedName>
</protein>
<dbReference type="PANTHER" id="PTHR43156:SF2">
    <property type="entry name" value="STAGE II SPORULATION PROTEIN E"/>
    <property type="match status" value="1"/>
</dbReference>
<comment type="caution">
    <text evidence="3">The sequence shown here is derived from an EMBL/GenBank/DDBJ whole genome shotgun (WGS) entry which is preliminary data.</text>
</comment>
<dbReference type="Gene3D" id="3.60.40.10">
    <property type="entry name" value="PPM-type phosphatase domain"/>
    <property type="match status" value="1"/>
</dbReference>
<dbReference type="InterPro" id="IPR013767">
    <property type="entry name" value="PAS_fold"/>
</dbReference>
<sequence>MRAPVDDVAGGAAWDAGGWLGELRVAVVATNADGTIVRWDHGAQALLGYPSREVVGRPIADLLHPGADRSLGRSLWDSATAGHGVMATVTAWHRDGHPLELEIWAAPVPARHRGGTTVLVFAADAHTARGIRGSSAVWEGLFVRSPVGIAVFDTQLRFLRVNQALQAMNGLEENAHIGRSVVEVLPAVNAAEMESAMRQVMVTGKPVLDFRRTGRTHSDPGHERVWSCSYVRLEDPDGRPIGLTAFLIDITAQQQDQLEAEAGRRRLALVNEASVKIGTSLDLERTAQELADIAVRDLADAVTVDVLETLTTGGDLGPGLVGGTALRRLGKAPPAGSRIADILAPLGRTLIFPAGAPYTQVLADRETFMIAHLDKKAIAPAARYSPAPAQLLEQGVHSFMMVPLIARGVVLGLGTLYRSRPVGPFTDDDVSLAGELAARAAICVDNARLYRREHGTALVLQRSLLPQHIPQLPGMEVAHRYLPASDVNEVGGDWYDVIRLDGGKVALAIGDVMGHGAAAAAVMGRLSASVRALARLDLAPENLLHQLEAALEDLTEPMLATFLYTVIDPANGRCHITRAGHPPPVAVSPDGTARLLDVPPGVPLGVGGTPFTTTDVTLQPGSILVLYTDGLVEARGSDIDERLAELTHLLEQPAPTLDELCDRLLIHLTPASVDDDIALLAARLNPSTG</sequence>
<dbReference type="InterPro" id="IPR003018">
    <property type="entry name" value="GAF"/>
</dbReference>
<dbReference type="Gene3D" id="3.30.450.20">
    <property type="entry name" value="PAS domain"/>
    <property type="match status" value="2"/>
</dbReference>
<dbReference type="InterPro" id="IPR029016">
    <property type="entry name" value="GAF-like_dom_sf"/>
</dbReference>
<name>A0ABU3UDR6_9ACTN</name>
<evidence type="ECO:0000256" key="1">
    <source>
        <dbReference type="ARBA" id="ARBA00022801"/>
    </source>
</evidence>
<dbReference type="Pfam" id="PF07228">
    <property type="entry name" value="SpoIIE"/>
    <property type="match status" value="1"/>
</dbReference>
<evidence type="ECO:0000313" key="4">
    <source>
        <dbReference type="Proteomes" id="UP001257627"/>
    </source>
</evidence>
<dbReference type="PROSITE" id="PS50112">
    <property type="entry name" value="PAS"/>
    <property type="match status" value="1"/>
</dbReference>
<dbReference type="InterPro" id="IPR001932">
    <property type="entry name" value="PPM-type_phosphatase-like_dom"/>
</dbReference>
<dbReference type="InterPro" id="IPR013656">
    <property type="entry name" value="PAS_4"/>
</dbReference>
<keyword evidence="4" id="KW-1185">Reference proteome</keyword>
<dbReference type="PANTHER" id="PTHR43156">
    <property type="entry name" value="STAGE II SPORULATION PROTEIN E-RELATED"/>
    <property type="match status" value="1"/>
</dbReference>
<dbReference type="SUPFAM" id="SSF81606">
    <property type="entry name" value="PP2C-like"/>
    <property type="match status" value="1"/>
</dbReference>
<organism evidence="3 4">
    <name type="scientific">Streptomyces mirabilis</name>
    <dbReference type="NCBI Taxonomy" id="68239"/>
    <lineage>
        <taxon>Bacteria</taxon>
        <taxon>Bacillati</taxon>
        <taxon>Actinomycetota</taxon>
        <taxon>Actinomycetes</taxon>
        <taxon>Kitasatosporales</taxon>
        <taxon>Streptomycetaceae</taxon>
        <taxon>Streptomyces</taxon>
    </lineage>
</organism>
<dbReference type="SUPFAM" id="SSF55785">
    <property type="entry name" value="PYP-like sensor domain (PAS domain)"/>
    <property type="match status" value="2"/>
</dbReference>
<dbReference type="InterPro" id="IPR036457">
    <property type="entry name" value="PPM-type-like_dom_sf"/>
</dbReference>
<reference evidence="3 4" key="1">
    <citation type="submission" date="2023-02" db="EMBL/GenBank/DDBJ databases">
        <authorList>
            <person name="Maleckis M."/>
        </authorList>
    </citation>
    <scope>NUCLEOTIDE SEQUENCE [LARGE SCALE GENOMIC DNA]</scope>
    <source>
        <strain evidence="3 4">P8-A2</strain>
    </source>
</reference>
<dbReference type="Pfam" id="PF01590">
    <property type="entry name" value="GAF"/>
    <property type="match status" value="1"/>
</dbReference>
<dbReference type="Gene3D" id="3.30.450.40">
    <property type="match status" value="1"/>
</dbReference>
<dbReference type="Pfam" id="PF00989">
    <property type="entry name" value="PAS"/>
    <property type="match status" value="1"/>
</dbReference>